<evidence type="ECO:0000313" key="11">
    <source>
        <dbReference type="Proteomes" id="UP000178379"/>
    </source>
</evidence>
<dbReference type="NCBIfam" id="TIGR03461">
    <property type="entry name" value="pabC_Proteo"/>
    <property type="match status" value="1"/>
</dbReference>
<dbReference type="NCBIfam" id="NF004761">
    <property type="entry name" value="PRK06092.1"/>
    <property type="match status" value="1"/>
</dbReference>
<dbReference type="EC" id="4.1.3.38" evidence="8"/>
<evidence type="ECO:0000256" key="9">
    <source>
        <dbReference type="ARBA" id="ARBA00049529"/>
    </source>
</evidence>
<dbReference type="InterPro" id="IPR043132">
    <property type="entry name" value="BCAT-like_C"/>
</dbReference>
<comment type="catalytic activity">
    <reaction evidence="9">
        <text>4-amino-4-deoxychorismate = 4-aminobenzoate + pyruvate + H(+)</text>
        <dbReference type="Rhea" id="RHEA:16201"/>
        <dbReference type="ChEBI" id="CHEBI:15361"/>
        <dbReference type="ChEBI" id="CHEBI:15378"/>
        <dbReference type="ChEBI" id="CHEBI:17836"/>
        <dbReference type="ChEBI" id="CHEBI:58406"/>
        <dbReference type="EC" id="4.1.3.38"/>
    </reaction>
</comment>
<reference evidence="10 11" key="1">
    <citation type="journal article" date="2016" name="Nat. Commun.">
        <title>Thousands of microbial genomes shed light on interconnected biogeochemical processes in an aquifer system.</title>
        <authorList>
            <person name="Anantharaman K."/>
            <person name="Brown C.T."/>
            <person name="Hug L.A."/>
            <person name="Sharon I."/>
            <person name="Castelle C.J."/>
            <person name="Probst A.J."/>
            <person name="Thomas B.C."/>
            <person name="Singh A."/>
            <person name="Wilkins M.J."/>
            <person name="Karaoz U."/>
            <person name="Brodie E.L."/>
            <person name="Williams K.H."/>
            <person name="Hubbard S.S."/>
            <person name="Banfield J.F."/>
        </authorList>
    </citation>
    <scope>NUCLEOTIDE SEQUENCE [LARGE SCALE GENOMIC DNA]</scope>
</reference>
<evidence type="ECO:0000256" key="8">
    <source>
        <dbReference type="ARBA" id="ARBA00035676"/>
    </source>
</evidence>
<comment type="pathway">
    <text evidence="7">Cofactor biosynthesis; tetrahydrofolate biosynthesis; 4-aminobenzoate from chorismate: step 2/2.</text>
</comment>
<name>A0A1F6SYJ7_9PROT</name>
<dbReference type="GO" id="GO:0046656">
    <property type="term" value="P:folic acid biosynthetic process"/>
    <property type="evidence" value="ECO:0007669"/>
    <property type="project" value="UniProtKB-KW"/>
</dbReference>
<dbReference type="PANTHER" id="PTHR42743:SF2">
    <property type="entry name" value="AMINODEOXYCHORISMATE LYASE"/>
    <property type="match status" value="1"/>
</dbReference>
<dbReference type="GO" id="GO:0008153">
    <property type="term" value="P:4-aminobenzoate biosynthetic process"/>
    <property type="evidence" value="ECO:0007669"/>
    <property type="project" value="TreeGrafter"/>
</dbReference>
<comment type="similarity">
    <text evidence="2">Belongs to the class-IV pyridoxal-phosphate-dependent aminotransferase family.</text>
</comment>
<protein>
    <recommendedName>
        <fullName evidence="8">aminodeoxychorismate lyase</fullName>
        <ecNumber evidence="8">4.1.3.38</ecNumber>
    </recommendedName>
</protein>
<evidence type="ECO:0000313" key="10">
    <source>
        <dbReference type="EMBL" id="OGI38021.1"/>
    </source>
</evidence>
<dbReference type="STRING" id="1817756.A2140_07805"/>
<dbReference type="Gene3D" id="3.20.10.10">
    <property type="entry name" value="D-amino Acid Aminotransferase, subunit A, domain 2"/>
    <property type="match status" value="1"/>
</dbReference>
<dbReference type="InterPro" id="IPR050571">
    <property type="entry name" value="Class-IV_PLP-Dep_Aminotrnsfr"/>
</dbReference>
<dbReference type="Gene3D" id="3.30.470.10">
    <property type="match status" value="1"/>
</dbReference>
<evidence type="ECO:0000256" key="3">
    <source>
        <dbReference type="ARBA" id="ARBA00011738"/>
    </source>
</evidence>
<dbReference type="GO" id="GO:0030170">
    <property type="term" value="F:pyridoxal phosphate binding"/>
    <property type="evidence" value="ECO:0007669"/>
    <property type="project" value="InterPro"/>
</dbReference>
<accession>A0A1F6SYJ7</accession>
<dbReference type="CDD" id="cd01559">
    <property type="entry name" value="ADCL_like"/>
    <property type="match status" value="1"/>
</dbReference>
<evidence type="ECO:0000256" key="5">
    <source>
        <dbReference type="ARBA" id="ARBA00022909"/>
    </source>
</evidence>
<dbReference type="InterPro" id="IPR043131">
    <property type="entry name" value="BCAT-like_N"/>
</dbReference>
<sequence length="274" mass="30643">MSLVNGVRTVVVDVGNRGLHYGDGLFETIAVRHGLPRHWDLHLRRLQRGCERLGIPAPAADVLAGEARQVSAGHERAVVKLILTRGGIRRGYRAEDSVAADRLWRAYPWPDYPSHHGLDGVAVRICRTPLARQPRLAGLKHLNRLEQVLARAEWQQEYEEGLMLDTEGNVIEGVSSNLFAVKQGVLITPLLDQCGVEGITRDRVMEAAHRLGWSVRVQPLRVDELLASDEIFLTSALIGIWPVKRVDLETPDRSTRAFTVGACTRRLQEQVNRD</sequence>
<organism evidence="10 11">
    <name type="scientific">Candidatus Muproteobacteria bacterium RBG_16_62_13</name>
    <dbReference type="NCBI Taxonomy" id="1817756"/>
    <lineage>
        <taxon>Bacteria</taxon>
        <taxon>Pseudomonadati</taxon>
        <taxon>Pseudomonadota</taxon>
        <taxon>Candidatus Muproteobacteria</taxon>
    </lineage>
</organism>
<dbReference type="GO" id="GO:0008696">
    <property type="term" value="F:4-amino-4-deoxychorismate lyase activity"/>
    <property type="evidence" value="ECO:0007669"/>
    <property type="project" value="UniProtKB-EC"/>
</dbReference>
<evidence type="ECO:0000256" key="4">
    <source>
        <dbReference type="ARBA" id="ARBA00022898"/>
    </source>
</evidence>
<dbReference type="InterPro" id="IPR017824">
    <property type="entry name" value="Aminodeoxychorismate_lyase_IV"/>
</dbReference>
<evidence type="ECO:0000256" key="6">
    <source>
        <dbReference type="ARBA" id="ARBA00023239"/>
    </source>
</evidence>
<evidence type="ECO:0000256" key="2">
    <source>
        <dbReference type="ARBA" id="ARBA00009320"/>
    </source>
</evidence>
<comment type="caution">
    <text evidence="10">The sequence shown here is derived from an EMBL/GenBank/DDBJ whole genome shotgun (WGS) entry which is preliminary data.</text>
</comment>
<dbReference type="GO" id="GO:0005829">
    <property type="term" value="C:cytosol"/>
    <property type="evidence" value="ECO:0007669"/>
    <property type="project" value="TreeGrafter"/>
</dbReference>
<keyword evidence="4" id="KW-0663">Pyridoxal phosphate</keyword>
<dbReference type="EMBL" id="MFSQ01000132">
    <property type="protein sequence ID" value="OGI38021.1"/>
    <property type="molecule type" value="Genomic_DNA"/>
</dbReference>
<dbReference type="SUPFAM" id="SSF56752">
    <property type="entry name" value="D-aminoacid aminotransferase-like PLP-dependent enzymes"/>
    <property type="match status" value="1"/>
</dbReference>
<keyword evidence="6 10" id="KW-0456">Lyase</keyword>
<evidence type="ECO:0000256" key="7">
    <source>
        <dbReference type="ARBA" id="ARBA00035633"/>
    </source>
</evidence>
<dbReference type="AlphaFoldDB" id="A0A1F6SYJ7"/>
<evidence type="ECO:0000256" key="1">
    <source>
        <dbReference type="ARBA" id="ARBA00001933"/>
    </source>
</evidence>
<comment type="subunit">
    <text evidence="3">Homodimer.</text>
</comment>
<keyword evidence="5" id="KW-0289">Folate biosynthesis</keyword>
<gene>
    <name evidence="10" type="ORF">A2140_07805</name>
</gene>
<comment type="cofactor">
    <cofactor evidence="1">
        <name>pyridoxal 5'-phosphate</name>
        <dbReference type="ChEBI" id="CHEBI:597326"/>
    </cofactor>
</comment>
<dbReference type="Pfam" id="PF01063">
    <property type="entry name" value="Aminotran_4"/>
    <property type="match status" value="1"/>
</dbReference>
<dbReference type="InterPro" id="IPR036038">
    <property type="entry name" value="Aminotransferase-like"/>
</dbReference>
<dbReference type="PANTHER" id="PTHR42743">
    <property type="entry name" value="AMINO-ACID AMINOTRANSFERASE"/>
    <property type="match status" value="1"/>
</dbReference>
<dbReference type="InterPro" id="IPR001544">
    <property type="entry name" value="Aminotrans_IV"/>
</dbReference>
<dbReference type="FunFam" id="3.20.10.10:FF:000002">
    <property type="entry name" value="D-alanine aminotransferase"/>
    <property type="match status" value="1"/>
</dbReference>
<proteinExistence type="inferred from homology"/>
<dbReference type="Proteomes" id="UP000178379">
    <property type="component" value="Unassembled WGS sequence"/>
</dbReference>